<dbReference type="EMBL" id="CP093245">
    <property type="protein sequence ID" value="UNH29647.1"/>
    <property type="molecule type" value="Genomic_DNA"/>
</dbReference>
<protein>
    <submittedName>
        <fullName evidence="2">Uncharacterized protein</fullName>
    </submittedName>
</protein>
<proteinExistence type="predicted"/>
<organism evidence="2 3">
    <name type="scientific">Moellerella wisconsensis</name>
    <dbReference type="NCBI Taxonomy" id="158849"/>
    <lineage>
        <taxon>Bacteria</taxon>
        <taxon>Pseudomonadati</taxon>
        <taxon>Pseudomonadota</taxon>
        <taxon>Gammaproteobacteria</taxon>
        <taxon>Enterobacterales</taxon>
        <taxon>Morganellaceae</taxon>
        <taxon>Moellerella</taxon>
    </lineage>
</organism>
<feature type="transmembrane region" description="Helical" evidence="1">
    <location>
        <begin position="135"/>
        <end position="157"/>
    </location>
</feature>
<keyword evidence="1" id="KW-1133">Transmembrane helix</keyword>
<accession>A0A9Q8Q083</accession>
<feature type="transmembrane region" description="Helical" evidence="1">
    <location>
        <begin position="163"/>
        <end position="183"/>
    </location>
</feature>
<sequence length="210" mass="24343">MTGDNIITIENIISFAKWIFSVVIIKSVIYLTQLNNSRINKLYGYYEKHKVLKCDIELNQDLFQTNISMEMLESIEKSVTKVNDANSRNVFLYVLNNYNGKILNKFNLKGLLQYITLDGVFQIDFNNFHRKSRLYIAYFIISLLVFIISSFLFVYLFTNGTTLLKSMALLFLFISESATIILFDKIIRKSKMIKYNSALAEIDASAFKPV</sequence>
<gene>
    <name evidence="2" type="ORF">MNY72_09655</name>
</gene>
<evidence type="ECO:0000256" key="1">
    <source>
        <dbReference type="SAM" id="Phobius"/>
    </source>
</evidence>
<dbReference type="AlphaFoldDB" id="A0A9Q8Q083"/>
<reference evidence="2" key="1">
    <citation type="submission" date="2022-03" db="EMBL/GenBank/DDBJ databases">
        <title>ESBL-producing Moellerella wisconsensis and Escherichia marmotae isolated from wild game meat.</title>
        <authorList>
            <person name="Biggel M."/>
        </authorList>
    </citation>
    <scope>NUCLEOTIDE SEQUENCE</scope>
    <source>
        <strain evidence="2">W51</strain>
    </source>
</reference>
<evidence type="ECO:0000313" key="2">
    <source>
        <dbReference type="EMBL" id="UNH29647.1"/>
    </source>
</evidence>
<evidence type="ECO:0000313" key="3">
    <source>
        <dbReference type="Proteomes" id="UP000829116"/>
    </source>
</evidence>
<keyword evidence="1" id="KW-0812">Transmembrane</keyword>
<name>A0A9Q8Q083_9GAMM</name>
<dbReference type="Proteomes" id="UP000829116">
    <property type="component" value="Chromosome"/>
</dbReference>
<keyword evidence="1" id="KW-0472">Membrane</keyword>
<feature type="transmembrane region" description="Helical" evidence="1">
    <location>
        <begin position="12"/>
        <end position="31"/>
    </location>
</feature>
<dbReference type="RefSeq" id="WP_241541778.1">
    <property type="nucleotide sequence ID" value="NZ_CAWQWN010000001.1"/>
</dbReference>